<reference evidence="10" key="2">
    <citation type="submission" date="2020-09" db="EMBL/GenBank/DDBJ databases">
        <authorList>
            <person name="Sun Q."/>
            <person name="Zhou Y."/>
        </authorList>
    </citation>
    <scope>NUCLEOTIDE SEQUENCE</scope>
    <source>
        <strain evidence="10">CGMCC 1.15320</strain>
    </source>
</reference>
<feature type="transmembrane region" description="Helical" evidence="9">
    <location>
        <begin position="201"/>
        <end position="223"/>
    </location>
</feature>
<dbReference type="InterPro" id="IPR052157">
    <property type="entry name" value="BCAA_transport_permease"/>
</dbReference>
<evidence type="ECO:0000313" key="10">
    <source>
        <dbReference type="EMBL" id="GGA63802.1"/>
    </source>
</evidence>
<feature type="transmembrane region" description="Helical" evidence="9">
    <location>
        <begin position="98"/>
        <end position="120"/>
    </location>
</feature>
<name>A0A916RQZ9_9HYPH</name>
<dbReference type="InterPro" id="IPR001851">
    <property type="entry name" value="ABC_transp_permease"/>
</dbReference>
<keyword evidence="6 9" id="KW-1133">Transmembrane helix</keyword>
<organism evidence="10 11">
    <name type="scientific">Nitratireductor aestuarii</name>
    <dbReference type="NCBI Taxonomy" id="1735103"/>
    <lineage>
        <taxon>Bacteria</taxon>
        <taxon>Pseudomonadati</taxon>
        <taxon>Pseudomonadota</taxon>
        <taxon>Alphaproteobacteria</taxon>
        <taxon>Hyphomicrobiales</taxon>
        <taxon>Phyllobacteriaceae</taxon>
        <taxon>Nitratireductor</taxon>
    </lineage>
</organism>
<sequence length="351" mass="37075">MLKGSEDLDFTIAAFLIQDGLTSGAIYALLGLALVLVFSVTRVIFIPQGEFVAYGAMTLSLLDSGKFPATATLLLVFGVLAFLLDLWDNRARLNAPVLLRNVGLNLVLPGVIYTLALVLAPMQAGPFVKALLTIVIIAPMGLYIYRIAYKPLADASVLVLLIVSVGVHLAMMGLGLVFFGAEGLRARPLSTGSFSLGFLPISAQSLWIYGSTIAIIVGLYLFFEKTLLGKALRATAVNRLGARLVGVRTQLTGVTAFVLAATVGAISGILIGPITTIYYDTGFIIGLKGFVAAIIGGLASFPITAIAAIGVGIVESFTSFYASAFKEIIVFSLIIPVLIWLSITVSVHEDE</sequence>
<protein>
    <submittedName>
        <fullName evidence="10">Branched-chain amino acid ABC transporter permease</fullName>
    </submittedName>
</protein>
<feature type="transmembrane region" description="Helical" evidence="9">
    <location>
        <begin position="67"/>
        <end position="86"/>
    </location>
</feature>
<evidence type="ECO:0000256" key="9">
    <source>
        <dbReference type="SAM" id="Phobius"/>
    </source>
</evidence>
<dbReference type="PANTHER" id="PTHR11795:SF450">
    <property type="entry name" value="ABC TRANSPORTER PERMEASE PROTEIN"/>
    <property type="match status" value="1"/>
</dbReference>
<feature type="transmembrane region" description="Helical" evidence="9">
    <location>
        <begin position="253"/>
        <end position="278"/>
    </location>
</feature>
<evidence type="ECO:0000256" key="7">
    <source>
        <dbReference type="ARBA" id="ARBA00023136"/>
    </source>
</evidence>
<feature type="transmembrane region" description="Helical" evidence="9">
    <location>
        <begin position="157"/>
        <end position="181"/>
    </location>
</feature>
<keyword evidence="11" id="KW-1185">Reference proteome</keyword>
<gene>
    <name evidence="10" type="ORF">GCM10011385_17030</name>
</gene>
<evidence type="ECO:0000256" key="6">
    <source>
        <dbReference type="ARBA" id="ARBA00022989"/>
    </source>
</evidence>
<dbReference type="EMBL" id="BMIF01000004">
    <property type="protein sequence ID" value="GGA63802.1"/>
    <property type="molecule type" value="Genomic_DNA"/>
</dbReference>
<keyword evidence="5" id="KW-0029">Amino-acid transport</keyword>
<dbReference type="GO" id="GO:0006865">
    <property type="term" value="P:amino acid transport"/>
    <property type="evidence" value="ECO:0007669"/>
    <property type="project" value="UniProtKB-KW"/>
</dbReference>
<dbReference type="Proteomes" id="UP000636264">
    <property type="component" value="Unassembled WGS sequence"/>
</dbReference>
<keyword evidence="4 9" id="KW-0812">Transmembrane</keyword>
<reference evidence="10" key="1">
    <citation type="journal article" date="2014" name="Int. J. Syst. Evol. Microbiol.">
        <title>Complete genome sequence of Corynebacterium casei LMG S-19264T (=DSM 44701T), isolated from a smear-ripened cheese.</title>
        <authorList>
            <consortium name="US DOE Joint Genome Institute (JGI-PGF)"/>
            <person name="Walter F."/>
            <person name="Albersmeier A."/>
            <person name="Kalinowski J."/>
            <person name="Ruckert C."/>
        </authorList>
    </citation>
    <scope>NUCLEOTIDE SEQUENCE</scope>
    <source>
        <strain evidence="10">CGMCC 1.15320</strain>
    </source>
</reference>
<keyword evidence="2" id="KW-0813">Transport</keyword>
<comment type="subcellular location">
    <subcellularLocation>
        <location evidence="1">Cell membrane</location>
        <topology evidence="1">Multi-pass membrane protein</topology>
    </subcellularLocation>
</comment>
<comment type="similarity">
    <text evidence="8">Belongs to the binding-protein-dependent transport system permease family. LivHM subfamily.</text>
</comment>
<keyword evidence="7 9" id="KW-0472">Membrane</keyword>
<evidence type="ECO:0000313" key="11">
    <source>
        <dbReference type="Proteomes" id="UP000636264"/>
    </source>
</evidence>
<evidence type="ECO:0000256" key="5">
    <source>
        <dbReference type="ARBA" id="ARBA00022970"/>
    </source>
</evidence>
<dbReference type="GO" id="GO:0022857">
    <property type="term" value="F:transmembrane transporter activity"/>
    <property type="evidence" value="ECO:0007669"/>
    <property type="project" value="InterPro"/>
</dbReference>
<feature type="transmembrane region" description="Helical" evidence="9">
    <location>
        <begin position="290"/>
        <end position="316"/>
    </location>
</feature>
<feature type="transmembrane region" description="Helical" evidence="9">
    <location>
        <begin position="25"/>
        <end position="47"/>
    </location>
</feature>
<dbReference type="GO" id="GO:0005886">
    <property type="term" value="C:plasma membrane"/>
    <property type="evidence" value="ECO:0007669"/>
    <property type="project" value="UniProtKB-SubCell"/>
</dbReference>
<evidence type="ECO:0000256" key="4">
    <source>
        <dbReference type="ARBA" id="ARBA00022692"/>
    </source>
</evidence>
<evidence type="ECO:0000256" key="8">
    <source>
        <dbReference type="ARBA" id="ARBA00037998"/>
    </source>
</evidence>
<evidence type="ECO:0000256" key="2">
    <source>
        <dbReference type="ARBA" id="ARBA00022448"/>
    </source>
</evidence>
<feature type="transmembrane region" description="Helical" evidence="9">
    <location>
        <begin position="126"/>
        <end position="145"/>
    </location>
</feature>
<keyword evidence="3" id="KW-1003">Cell membrane</keyword>
<feature type="transmembrane region" description="Helical" evidence="9">
    <location>
        <begin position="328"/>
        <end position="348"/>
    </location>
</feature>
<proteinExistence type="inferred from homology"/>
<evidence type="ECO:0000256" key="1">
    <source>
        <dbReference type="ARBA" id="ARBA00004651"/>
    </source>
</evidence>
<dbReference type="PANTHER" id="PTHR11795">
    <property type="entry name" value="BRANCHED-CHAIN AMINO ACID TRANSPORT SYSTEM PERMEASE PROTEIN LIVH"/>
    <property type="match status" value="1"/>
</dbReference>
<comment type="caution">
    <text evidence="10">The sequence shown here is derived from an EMBL/GenBank/DDBJ whole genome shotgun (WGS) entry which is preliminary data.</text>
</comment>
<dbReference type="CDD" id="cd06582">
    <property type="entry name" value="TM_PBP1_LivH_like"/>
    <property type="match status" value="1"/>
</dbReference>
<dbReference type="AlphaFoldDB" id="A0A916RQZ9"/>
<dbReference type="Pfam" id="PF02653">
    <property type="entry name" value="BPD_transp_2"/>
    <property type="match status" value="1"/>
</dbReference>
<accession>A0A916RQZ9</accession>
<evidence type="ECO:0000256" key="3">
    <source>
        <dbReference type="ARBA" id="ARBA00022475"/>
    </source>
</evidence>